<feature type="compositionally biased region" description="Low complexity" evidence="1">
    <location>
        <begin position="114"/>
        <end position="128"/>
    </location>
</feature>
<feature type="region of interest" description="Disordered" evidence="1">
    <location>
        <begin position="65"/>
        <end position="129"/>
    </location>
</feature>
<name>A0A4S4FS71_9MICO</name>
<feature type="transmembrane region" description="Helical" evidence="2">
    <location>
        <begin position="135"/>
        <end position="156"/>
    </location>
</feature>
<feature type="compositionally biased region" description="Pro residues" evidence="1">
    <location>
        <begin position="68"/>
        <end position="77"/>
    </location>
</feature>
<feature type="region of interest" description="Disordered" evidence="1">
    <location>
        <begin position="1"/>
        <end position="47"/>
    </location>
</feature>
<organism evidence="3 4">
    <name type="scientific">Naasia lichenicola</name>
    <dbReference type="NCBI Taxonomy" id="2565933"/>
    <lineage>
        <taxon>Bacteria</taxon>
        <taxon>Bacillati</taxon>
        <taxon>Actinomycetota</taxon>
        <taxon>Actinomycetes</taxon>
        <taxon>Micrococcales</taxon>
        <taxon>Microbacteriaceae</taxon>
        <taxon>Naasia</taxon>
    </lineage>
</organism>
<evidence type="ECO:0000313" key="3">
    <source>
        <dbReference type="EMBL" id="THG33138.1"/>
    </source>
</evidence>
<dbReference type="AlphaFoldDB" id="A0A4S4FS71"/>
<feature type="transmembrane region" description="Helical" evidence="2">
    <location>
        <begin position="200"/>
        <end position="222"/>
    </location>
</feature>
<dbReference type="OrthoDB" id="5116971at2"/>
<proteinExistence type="predicted"/>
<keyword evidence="4" id="KW-1185">Reference proteome</keyword>
<dbReference type="Proteomes" id="UP000309133">
    <property type="component" value="Unassembled WGS sequence"/>
</dbReference>
<evidence type="ECO:0000256" key="2">
    <source>
        <dbReference type="SAM" id="Phobius"/>
    </source>
</evidence>
<sequence>MHESDPAFDPRHPAEFQRGWDGSAAPTAPVLTTNARPIDPSAAARGSVVPVWSDAVRQVEDLFDHPRLPAPVSPPAATPAARGAAMSGPLASSDGPDSAPIAEQKADVRDADAADAAPPDRSPLDAPAGSSSARVLTITLWVISVALVIGGGWLFLNNWATMIFGYNFDSSVYQPTSDGRAPTVSVFDNPQLLGYASSQLFVQIGPPLVVLGIATAVANIALMTWRASAHRR</sequence>
<protein>
    <submittedName>
        <fullName evidence="3">Uncharacterized protein</fullName>
    </submittedName>
</protein>
<dbReference type="EMBL" id="SSSM01000001">
    <property type="protein sequence ID" value="THG33138.1"/>
    <property type="molecule type" value="Genomic_DNA"/>
</dbReference>
<evidence type="ECO:0000256" key="1">
    <source>
        <dbReference type="SAM" id="MobiDB-lite"/>
    </source>
</evidence>
<gene>
    <name evidence="3" type="ORF">E6C64_01900</name>
</gene>
<reference evidence="3 4" key="1">
    <citation type="submission" date="2019-04" db="EMBL/GenBank/DDBJ databases">
        <authorList>
            <person name="Jiang L."/>
        </authorList>
    </citation>
    <scope>NUCLEOTIDE SEQUENCE [LARGE SCALE GENOMIC DNA]</scope>
    <source>
        <strain evidence="3 4">YIM 131853</strain>
    </source>
</reference>
<dbReference type="RefSeq" id="WP_136425919.1">
    <property type="nucleotide sequence ID" value="NZ_SSSM01000001.1"/>
</dbReference>
<keyword evidence="2" id="KW-0812">Transmembrane</keyword>
<evidence type="ECO:0000313" key="4">
    <source>
        <dbReference type="Proteomes" id="UP000309133"/>
    </source>
</evidence>
<accession>A0A4S4FS71</accession>
<comment type="caution">
    <text evidence="3">The sequence shown here is derived from an EMBL/GenBank/DDBJ whole genome shotgun (WGS) entry which is preliminary data.</text>
</comment>
<keyword evidence="2" id="KW-1133">Transmembrane helix</keyword>
<feature type="compositionally biased region" description="Basic and acidic residues" evidence="1">
    <location>
        <begin position="1"/>
        <end position="15"/>
    </location>
</feature>
<keyword evidence="2" id="KW-0472">Membrane</keyword>